<gene>
    <name evidence="1" type="ORF">ACFSC0_13735</name>
</gene>
<comment type="caution">
    <text evidence="1">The sequence shown here is derived from an EMBL/GenBank/DDBJ whole genome shotgun (WGS) entry which is preliminary data.</text>
</comment>
<dbReference type="RefSeq" id="WP_377283591.1">
    <property type="nucleotide sequence ID" value="NZ_JBHRSI010000009.1"/>
</dbReference>
<protein>
    <submittedName>
        <fullName evidence="1">YbhB/YbcL family Raf kinase inhibitor-like protein</fullName>
    </submittedName>
</protein>
<dbReference type="Gene3D" id="3.90.280.10">
    <property type="entry name" value="PEBP-like"/>
    <property type="match status" value="1"/>
</dbReference>
<dbReference type="EMBL" id="JBHUEY010000001">
    <property type="protein sequence ID" value="MFD1784463.1"/>
    <property type="molecule type" value="Genomic_DNA"/>
</dbReference>
<organism evidence="1 2">
    <name type="scientific">Phenylobacterium terrae</name>
    <dbReference type="NCBI Taxonomy" id="2665495"/>
    <lineage>
        <taxon>Bacteria</taxon>
        <taxon>Pseudomonadati</taxon>
        <taxon>Pseudomonadota</taxon>
        <taxon>Alphaproteobacteria</taxon>
        <taxon>Caulobacterales</taxon>
        <taxon>Caulobacteraceae</taxon>
        <taxon>Phenylobacterium</taxon>
    </lineage>
</organism>
<accession>A0ABW4N3Z8</accession>
<dbReference type="CDD" id="cd00865">
    <property type="entry name" value="PEBP_bact_arch"/>
    <property type="match status" value="1"/>
</dbReference>
<evidence type="ECO:0000313" key="2">
    <source>
        <dbReference type="Proteomes" id="UP001597237"/>
    </source>
</evidence>
<dbReference type="NCBIfam" id="TIGR00481">
    <property type="entry name" value="YbhB/YbcL family Raf kinase inhibitor-like protein"/>
    <property type="match status" value="1"/>
</dbReference>
<dbReference type="PANTHER" id="PTHR30289">
    <property type="entry name" value="UNCHARACTERIZED PROTEIN YBCL-RELATED"/>
    <property type="match status" value="1"/>
</dbReference>
<name>A0ABW4N3Z8_9CAUL</name>
<dbReference type="Proteomes" id="UP001597237">
    <property type="component" value="Unassembled WGS sequence"/>
</dbReference>
<reference evidence="2" key="1">
    <citation type="journal article" date="2019" name="Int. J. Syst. Evol. Microbiol.">
        <title>The Global Catalogue of Microorganisms (GCM) 10K type strain sequencing project: providing services to taxonomists for standard genome sequencing and annotation.</title>
        <authorList>
            <consortium name="The Broad Institute Genomics Platform"/>
            <consortium name="The Broad Institute Genome Sequencing Center for Infectious Disease"/>
            <person name="Wu L."/>
            <person name="Ma J."/>
        </authorList>
    </citation>
    <scope>NUCLEOTIDE SEQUENCE [LARGE SCALE GENOMIC DNA]</scope>
    <source>
        <strain evidence="2">DFY28</strain>
    </source>
</reference>
<sequence>MTEHSGEAITIMKVDPRLDTGVTVYSTAQGPDGRLADRHSAYHDNISPPLTWTNVPDVAAWAVIVEDPDAPRELPFVHWMIWNIPGEARGLPEGIGNAPLPVTPQNAVQGRNDMGGYGWFGPRPPAGHGVHRYYFQVFALDDQIPMDADTPLNELLNALKGHTIAKGELVATYEAPTQQ</sequence>
<dbReference type="InterPro" id="IPR036610">
    <property type="entry name" value="PEBP-like_sf"/>
</dbReference>
<dbReference type="InterPro" id="IPR005247">
    <property type="entry name" value="YbhB_YbcL/LppC-like"/>
</dbReference>
<dbReference type="SUPFAM" id="SSF49777">
    <property type="entry name" value="PEBP-like"/>
    <property type="match status" value="1"/>
</dbReference>
<dbReference type="InterPro" id="IPR008914">
    <property type="entry name" value="PEBP"/>
</dbReference>
<keyword evidence="2" id="KW-1185">Reference proteome</keyword>
<keyword evidence="1" id="KW-0649">Protein kinase inhibitor</keyword>
<proteinExistence type="predicted"/>
<dbReference type="Pfam" id="PF01161">
    <property type="entry name" value="PBP"/>
    <property type="match status" value="1"/>
</dbReference>
<dbReference type="PANTHER" id="PTHR30289:SF1">
    <property type="entry name" value="PEBP (PHOSPHATIDYLETHANOLAMINE-BINDING PROTEIN) FAMILY PROTEIN"/>
    <property type="match status" value="1"/>
</dbReference>
<dbReference type="GO" id="GO:0004860">
    <property type="term" value="F:protein kinase inhibitor activity"/>
    <property type="evidence" value="ECO:0007669"/>
    <property type="project" value="UniProtKB-KW"/>
</dbReference>
<evidence type="ECO:0000313" key="1">
    <source>
        <dbReference type="EMBL" id="MFD1784463.1"/>
    </source>
</evidence>